<organism evidence="1 2">
    <name type="scientific">Desulfatibacillum aliphaticivorans</name>
    <dbReference type="NCBI Taxonomy" id="218208"/>
    <lineage>
        <taxon>Bacteria</taxon>
        <taxon>Pseudomonadati</taxon>
        <taxon>Thermodesulfobacteriota</taxon>
        <taxon>Desulfobacteria</taxon>
        <taxon>Desulfobacterales</taxon>
        <taxon>Desulfatibacillaceae</taxon>
        <taxon>Desulfatibacillum</taxon>
    </lineage>
</organism>
<dbReference type="RefSeq" id="WP_012610791.1">
    <property type="nucleotide sequence ID" value="NC_011768.1"/>
</dbReference>
<evidence type="ECO:0000313" key="2">
    <source>
        <dbReference type="Proteomes" id="UP000000739"/>
    </source>
</evidence>
<dbReference type="InterPro" id="IPR030906">
    <property type="entry name" value="Surf_polysacc"/>
</dbReference>
<accession>B8FAR1</accession>
<dbReference type="eggNOG" id="COG0438">
    <property type="taxonomic scope" value="Bacteria"/>
</dbReference>
<evidence type="ECO:0000313" key="1">
    <source>
        <dbReference type="EMBL" id="ACL03357.1"/>
    </source>
</evidence>
<dbReference type="SUPFAM" id="SSF53756">
    <property type="entry name" value="UDP-Glycosyltransferase/glycogen phosphorylase"/>
    <property type="match status" value="1"/>
</dbReference>
<dbReference type="InterPro" id="IPR043148">
    <property type="entry name" value="TagF_C"/>
</dbReference>
<dbReference type="Proteomes" id="UP000000739">
    <property type="component" value="Chromosome"/>
</dbReference>
<keyword evidence="2" id="KW-1185">Reference proteome</keyword>
<name>B8FAR1_DESAL</name>
<dbReference type="KEGG" id="dal:Dalk_1659"/>
<dbReference type="NCBIfam" id="TIGR04396">
    <property type="entry name" value="surf_polysacc"/>
    <property type="match status" value="1"/>
</dbReference>
<proteinExistence type="predicted"/>
<evidence type="ECO:0008006" key="3">
    <source>
        <dbReference type="Google" id="ProtNLM"/>
    </source>
</evidence>
<dbReference type="EMBL" id="CP001322">
    <property type="protein sequence ID" value="ACL03357.1"/>
    <property type="molecule type" value="Genomic_DNA"/>
</dbReference>
<sequence length="461" mass="52171">MSRRPLLLVPIETQVREMHAKILLACFAAEAGFSVLIGMQSELLRRAKYLPRGIYVEKGVAPPKLPGTSLLKDLGYKVTAWCEEGLVIVDQETYARDRVSAEVFSMLDAFYAWGKVQAGAIAMKMGDQAKKTVIAGNPRFDLLREPYQSIFHKEADALRKAHGRFILVNTNFGLYNNFYGPKYFIEHIMRDNGRIINEVHEKFLQDWVDHVGAVYESFKDLLPELSKAFPKHKIVLRPHPSENHENWHEAVRGLNNVEVIHKGNVIPWLLASEALIHNSCTTGVEAHVLGKPVVAYRPVLSDIYEYELPRVVSISAFTPQETVDVVSRILKGEEMAAPESSLGKDYAANIDGPFACRTITDSLARLLLDSPFEKRSPVKALGAMLRWKVKDSVYDFKVGVNKIINRKQSDAEYMKQKVPGITLDDVRGAVADMRECSGDFYRVQVERLEKTDYCFRISRKD</sequence>
<dbReference type="HOGENOM" id="CLU_046119_0_0_7"/>
<reference evidence="1 2" key="1">
    <citation type="journal article" date="2012" name="Environ. Microbiol.">
        <title>The genome sequence of Desulfatibacillum alkenivorans AK-01: a blueprint for anaerobic alkane oxidation.</title>
        <authorList>
            <person name="Callaghan A.V."/>
            <person name="Morris B.E."/>
            <person name="Pereira I.A."/>
            <person name="McInerney M.J."/>
            <person name="Austin R.N."/>
            <person name="Groves J.T."/>
            <person name="Kukor J.J."/>
            <person name="Suflita J.M."/>
            <person name="Young L.Y."/>
            <person name="Zylstra G.J."/>
            <person name="Wawrik B."/>
        </authorList>
    </citation>
    <scope>NUCLEOTIDE SEQUENCE [LARGE SCALE GENOMIC DNA]</scope>
    <source>
        <strain evidence="1 2">AK-01</strain>
    </source>
</reference>
<gene>
    <name evidence="1" type="ordered locus">Dalk_1659</name>
</gene>
<dbReference type="AlphaFoldDB" id="B8FAR1"/>
<protein>
    <recommendedName>
        <fullName evidence="3">Surface carbohydrate biosynthesis protein</fullName>
    </recommendedName>
</protein>
<dbReference type="Gene3D" id="3.40.50.12580">
    <property type="match status" value="1"/>
</dbReference>